<evidence type="ECO:0000313" key="1">
    <source>
        <dbReference type="EMBL" id="RAJ05351.1"/>
    </source>
</evidence>
<evidence type="ECO:0000313" key="2">
    <source>
        <dbReference type="Proteomes" id="UP000249547"/>
    </source>
</evidence>
<dbReference type="AlphaFoldDB" id="A0A327QM65"/>
<sequence>MGFFNLFKQQQPLVDDPFFGTLRVMTFKQAENNYFEGKILFEPTQQLIKCMIDAEGDLPTAEQRAFYQRIQQDFPGSIEKAFDKIEKEFDEWKPGFKIGNFNDEFQIIYAHIPRTSVRPMEWDLTFHTYHAGGHDVTVLFKDDEPAEIVIDG</sequence>
<reference evidence="1 2" key="1">
    <citation type="submission" date="2018-06" db="EMBL/GenBank/DDBJ databases">
        <title>Genomic Encyclopedia of Archaeal and Bacterial Type Strains, Phase II (KMG-II): from individual species to whole genera.</title>
        <authorList>
            <person name="Goeker M."/>
        </authorList>
    </citation>
    <scope>NUCLEOTIDE SEQUENCE [LARGE SCALE GENOMIC DNA]</scope>
    <source>
        <strain evidence="1 2">DSM 23857</strain>
    </source>
</reference>
<protein>
    <recommendedName>
        <fullName evidence="3">DUF2262 domain-containing protein</fullName>
    </recommendedName>
</protein>
<keyword evidence="2" id="KW-1185">Reference proteome</keyword>
<accession>A0A327QM65</accession>
<comment type="caution">
    <text evidence="1">The sequence shown here is derived from an EMBL/GenBank/DDBJ whole genome shotgun (WGS) entry which is preliminary data.</text>
</comment>
<dbReference type="EMBL" id="QLLL01000004">
    <property type="protein sequence ID" value="RAJ05351.1"/>
    <property type="molecule type" value="Genomic_DNA"/>
</dbReference>
<proteinExistence type="predicted"/>
<dbReference type="RefSeq" id="WP_111597946.1">
    <property type="nucleotide sequence ID" value="NZ_QLLL01000004.1"/>
</dbReference>
<dbReference type="OrthoDB" id="1431262at2"/>
<name>A0A327QM65_9BACT</name>
<gene>
    <name evidence="1" type="ORF">LX64_02508</name>
</gene>
<dbReference type="Proteomes" id="UP000249547">
    <property type="component" value="Unassembled WGS sequence"/>
</dbReference>
<organism evidence="1 2">
    <name type="scientific">Chitinophaga skermanii</name>
    <dbReference type="NCBI Taxonomy" id="331697"/>
    <lineage>
        <taxon>Bacteria</taxon>
        <taxon>Pseudomonadati</taxon>
        <taxon>Bacteroidota</taxon>
        <taxon>Chitinophagia</taxon>
        <taxon>Chitinophagales</taxon>
        <taxon>Chitinophagaceae</taxon>
        <taxon>Chitinophaga</taxon>
    </lineage>
</organism>
<evidence type="ECO:0008006" key="3">
    <source>
        <dbReference type="Google" id="ProtNLM"/>
    </source>
</evidence>